<proteinExistence type="inferred from homology"/>
<comment type="caution">
    <text evidence="6">The sequence shown here is derived from an EMBL/GenBank/DDBJ whole genome shotgun (WGS) entry which is preliminary data.</text>
</comment>
<dbReference type="AlphaFoldDB" id="A0A6D2JH34"/>
<dbReference type="InterPro" id="IPR050519">
    <property type="entry name" value="Glycosyltransf_28_UgtP"/>
</dbReference>
<dbReference type="GO" id="GO:0009247">
    <property type="term" value="P:glycolipid biosynthetic process"/>
    <property type="evidence" value="ECO:0007669"/>
    <property type="project" value="InterPro"/>
</dbReference>
<protein>
    <recommendedName>
        <fullName evidence="5">Diacylglycerol glucosyltransferase N-terminal domain-containing protein</fullName>
    </recommendedName>
</protein>
<keyword evidence="3" id="KW-0808">Transferase</keyword>
<accession>A0A6D2JH34</accession>
<name>A0A6D2JH34_9BRAS</name>
<comment type="similarity">
    <text evidence="1">Belongs to the glycosyltransferase 28 family.</text>
</comment>
<evidence type="ECO:0000256" key="2">
    <source>
        <dbReference type="ARBA" id="ARBA00022676"/>
    </source>
</evidence>
<dbReference type="InterPro" id="IPR009695">
    <property type="entry name" value="Diacylglyc_glucosyltr_N"/>
</dbReference>
<evidence type="ECO:0000313" key="7">
    <source>
        <dbReference type="Proteomes" id="UP000467841"/>
    </source>
</evidence>
<evidence type="ECO:0000256" key="1">
    <source>
        <dbReference type="ARBA" id="ARBA00006962"/>
    </source>
</evidence>
<dbReference type="PANTHER" id="PTHR43025">
    <property type="entry name" value="MONOGALACTOSYLDIACYLGLYCEROL SYNTHASE"/>
    <property type="match status" value="1"/>
</dbReference>
<gene>
    <name evidence="6" type="ORF">MERR_LOCUS23440</name>
</gene>
<evidence type="ECO:0000256" key="4">
    <source>
        <dbReference type="SAM" id="MobiDB-lite"/>
    </source>
</evidence>
<keyword evidence="2" id="KW-0328">Glycosyltransferase</keyword>
<evidence type="ECO:0000259" key="5">
    <source>
        <dbReference type="Pfam" id="PF06925"/>
    </source>
</evidence>
<evidence type="ECO:0000256" key="3">
    <source>
        <dbReference type="ARBA" id="ARBA00022679"/>
    </source>
</evidence>
<feature type="domain" description="Diacylglycerol glucosyltransferase N-terminal" evidence="5">
    <location>
        <begin position="159"/>
        <end position="286"/>
    </location>
</feature>
<evidence type="ECO:0000313" key="6">
    <source>
        <dbReference type="EMBL" id="CAA7036205.1"/>
    </source>
</evidence>
<sequence>MDSSLNGANEGVFRFSAVSKSPSEKGPKTPSNDTDAFPPTPAGSTTQPAVSRSKDSTVSVRLHPIRDILDCYFGLRAPLFPAGSLQIRRIGSPVTASITTHRSGAGSSLRKFISDLNSFIRFHCNKVVPETFATVGGVGLSSNESVDREDGTGGVLAYAEAIKAAFCQEYGDEYQVFITDLWTDHTPWPFNQLPRSYNFLVKHETLWKMTYYGTAPRVIHQSIFAATSTFIAREIAQGLMKYQPHIIISVHPLMQHVPLCVLRSKGLLEKIVFTTVITDLSTCHPTCCFVNGRRRRNGSNRGNGHLEMLCMMRKQLVSFEVITSSSRWWYTVVPKWKIWLCTFGWSETMNQRDAKSSAKRKRGESSFSWEKDTDNSQIFDTHGTSYSGVLSDMGEPKGACFATREASFDVVLPYKPCNISALRRDRKRRVVAFERHSAFVVDHVVATVCLCKKSSFQLDYYS</sequence>
<dbReference type="GO" id="GO:0016758">
    <property type="term" value="F:hexosyltransferase activity"/>
    <property type="evidence" value="ECO:0007669"/>
    <property type="project" value="InterPro"/>
</dbReference>
<dbReference type="OrthoDB" id="200404at2759"/>
<dbReference type="PANTHER" id="PTHR43025:SF3">
    <property type="entry name" value="MONOGALACTOSYLDIACYLGLYCEROL SYNTHASE 1, CHLOROPLASTIC"/>
    <property type="match status" value="1"/>
</dbReference>
<feature type="region of interest" description="Disordered" evidence="4">
    <location>
        <begin position="1"/>
        <end position="56"/>
    </location>
</feature>
<keyword evidence="7" id="KW-1185">Reference proteome</keyword>
<reference evidence="6" key="1">
    <citation type="submission" date="2020-01" db="EMBL/GenBank/DDBJ databases">
        <authorList>
            <person name="Mishra B."/>
        </authorList>
    </citation>
    <scope>NUCLEOTIDE SEQUENCE [LARGE SCALE GENOMIC DNA]</scope>
</reference>
<organism evidence="6 7">
    <name type="scientific">Microthlaspi erraticum</name>
    <dbReference type="NCBI Taxonomy" id="1685480"/>
    <lineage>
        <taxon>Eukaryota</taxon>
        <taxon>Viridiplantae</taxon>
        <taxon>Streptophyta</taxon>
        <taxon>Embryophyta</taxon>
        <taxon>Tracheophyta</taxon>
        <taxon>Spermatophyta</taxon>
        <taxon>Magnoliopsida</taxon>
        <taxon>eudicotyledons</taxon>
        <taxon>Gunneridae</taxon>
        <taxon>Pentapetalae</taxon>
        <taxon>rosids</taxon>
        <taxon>malvids</taxon>
        <taxon>Brassicales</taxon>
        <taxon>Brassicaceae</taxon>
        <taxon>Coluteocarpeae</taxon>
        <taxon>Microthlaspi</taxon>
    </lineage>
</organism>
<dbReference type="Pfam" id="PF06925">
    <property type="entry name" value="MGDG_synth"/>
    <property type="match status" value="1"/>
</dbReference>
<dbReference type="GO" id="GO:0016020">
    <property type="term" value="C:membrane"/>
    <property type="evidence" value="ECO:0007669"/>
    <property type="project" value="GOC"/>
</dbReference>
<dbReference type="Proteomes" id="UP000467841">
    <property type="component" value="Unassembled WGS sequence"/>
</dbReference>
<dbReference type="EMBL" id="CACVBM020001163">
    <property type="protein sequence ID" value="CAA7036205.1"/>
    <property type="molecule type" value="Genomic_DNA"/>
</dbReference>